<reference evidence="4 5" key="1">
    <citation type="submission" date="2021-06" db="EMBL/GenBank/DDBJ databases">
        <authorList>
            <person name="Kallberg Y."/>
            <person name="Tangrot J."/>
            <person name="Rosling A."/>
        </authorList>
    </citation>
    <scope>NUCLEOTIDE SEQUENCE [LARGE SCALE GENOMIC DNA]</scope>
    <source>
        <strain evidence="4 5">120-4 pot B 10/14</strain>
    </source>
</reference>
<dbReference type="Pfam" id="PF22486">
    <property type="entry name" value="MATH_2"/>
    <property type="match status" value="1"/>
</dbReference>
<organism evidence="4 5">
    <name type="scientific">Gigaspora margarita</name>
    <dbReference type="NCBI Taxonomy" id="4874"/>
    <lineage>
        <taxon>Eukaryota</taxon>
        <taxon>Fungi</taxon>
        <taxon>Fungi incertae sedis</taxon>
        <taxon>Mucoromycota</taxon>
        <taxon>Glomeromycotina</taxon>
        <taxon>Glomeromycetes</taxon>
        <taxon>Diversisporales</taxon>
        <taxon>Gigasporaceae</taxon>
        <taxon>Gigaspora</taxon>
    </lineage>
</organism>
<evidence type="ECO:0000256" key="1">
    <source>
        <dbReference type="ARBA" id="ARBA00022786"/>
    </source>
</evidence>
<evidence type="ECO:0000259" key="3">
    <source>
        <dbReference type="PROSITE" id="PS50235"/>
    </source>
</evidence>
<feature type="domain" description="USP" evidence="3">
    <location>
        <begin position="167"/>
        <end position="468"/>
    </location>
</feature>
<evidence type="ECO:0000259" key="2">
    <source>
        <dbReference type="PROSITE" id="PS50144"/>
    </source>
</evidence>
<dbReference type="Gene3D" id="3.10.20.90">
    <property type="entry name" value="Phosphatidylinositol 3-kinase Catalytic Subunit, Chain A, domain 1"/>
    <property type="match status" value="2"/>
</dbReference>
<proteinExistence type="predicted"/>
<name>A0ABM8VXG2_GIGMA</name>
<accession>A0ABM8VXG2</accession>
<dbReference type="Gene3D" id="2.60.210.10">
    <property type="entry name" value="Apoptosis, Tumor Necrosis Factor Receptor Associated Protein 2, Chain A"/>
    <property type="match status" value="1"/>
</dbReference>
<dbReference type="Proteomes" id="UP000789901">
    <property type="component" value="Unassembled WGS sequence"/>
</dbReference>
<dbReference type="InterPro" id="IPR050164">
    <property type="entry name" value="Peptidase_C19"/>
</dbReference>
<evidence type="ECO:0000313" key="4">
    <source>
        <dbReference type="EMBL" id="CAG8471015.1"/>
    </source>
</evidence>
<gene>
    <name evidence="4" type="ORF">GMARGA_LOCUS777</name>
</gene>
<dbReference type="PROSITE" id="PS50235">
    <property type="entry name" value="USP_3"/>
    <property type="match status" value="1"/>
</dbReference>
<keyword evidence="5" id="KW-1185">Reference proteome</keyword>
<dbReference type="InterPro" id="IPR024729">
    <property type="entry name" value="USP7_ICP0-binding_dom"/>
</dbReference>
<dbReference type="InterPro" id="IPR028889">
    <property type="entry name" value="USP"/>
</dbReference>
<dbReference type="InterPro" id="IPR008974">
    <property type="entry name" value="TRAF-like"/>
</dbReference>
<protein>
    <submittedName>
        <fullName evidence="4">33851_t:CDS:1</fullName>
    </submittedName>
</protein>
<dbReference type="PANTHER" id="PTHR24006">
    <property type="entry name" value="UBIQUITIN CARBOXYL-TERMINAL HYDROLASE"/>
    <property type="match status" value="1"/>
</dbReference>
<feature type="domain" description="MATH" evidence="2">
    <location>
        <begin position="17"/>
        <end position="146"/>
    </location>
</feature>
<dbReference type="InterPro" id="IPR002083">
    <property type="entry name" value="MATH/TRAF_dom"/>
</dbReference>
<dbReference type="PROSITE" id="PS50144">
    <property type="entry name" value="MATH"/>
    <property type="match status" value="1"/>
</dbReference>
<sequence length="836" mass="98451">GNVANEFPDLGYMVKDFQYHTWHITNWNNFEWMLTGPEFEVGGWKWRILLFPFGNKNLSKISIYLDFADLQGAHDGWHSYVQFALVLWNPEEPTKYVSHWACHHFTAEDSYCGFESFYDQRKLFIPSDERTRPLIENNSCNITAFVRVLEDQAILWNDFQTCSLGYTGLNNQGINTFLNSVILSLYFIKYFRKAVYQIPNEKDKSIGSVSSALQWIFYQLNSSDTTVEISELTRFFGWNLFFMDDAREFIRVIRDDIRVKIKNTKADDAISKLFVGTIKSYIKCVNVDYESLHIENYYDIQLNVKGSRTLEDSLMKYIQEETLEGDNKYNTERYGLQIAKKYVIFESFPSVLHIYLDQFEYDVQSNRLIKLNNRFEFPMEIDLQKYLSPSANKSKSHKYLLHGVLVHDSCSGWDDHYFVFLKPEKDGRWVKFDDDQITSVSVEEVLDNSYSGKGSLSKSAYMLVYIRESDVDEILAPILPEDISNHLRKCIFKHIIKIRSDEEYAEYEQRKKESKENHLYLNSWIVTEELFKKHKGLDLVNFNNQQYPLSEIPQFKILKEDTFGTFKMMIAEHFKISSDQVRFWVFATRQNKTIRPHELITDFYLTSTIEETKLVMGYNELKLYMEILEKPINSEMFPPNNEPSIIVFLKYFDPDTESLESIGQLYVREEGIVGEILPILCKKKCLPPNTPLDVYEEIKPDRIDRMYPEFTFKTSEIINGDIICFQKTLTDQEIQEHISAGRFHSIPLYYASLSKKIIVQFKSKFGYRDPIPEFSLVLNKYMTHEEVINQVAAHLNVDPLSLRLTSIYFDEIDKMTLSEMLQYSTNLFYEMLDYNI</sequence>
<dbReference type="EMBL" id="CAJVQB010000151">
    <property type="protein sequence ID" value="CAG8471015.1"/>
    <property type="molecule type" value="Genomic_DNA"/>
</dbReference>
<feature type="non-terminal residue" evidence="4">
    <location>
        <position position="1"/>
    </location>
</feature>
<keyword evidence="1" id="KW-0833">Ubl conjugation pathway</keyword>
<dbReference type="Gene3D" id="3.90.70.10">
    <property type="entry name" value="Cysteine proteinases"/>
    <property type="match status" value="1"/>
</dbReference>
<dbReference type="Pfam" id="PF12436">
    <property type="entry name" value="USP7_ICP0_bdg"/>
    <property type="match status" value="1"/>
</dbReference>
<dbReference type="PANTHER" id="PTHR24006:SF644">
    <property type="entry name" value="UBIQUITIN CARBOXYL-TERMINAL HYDROLASE 7"/>
    <property type="match status" value="1"/>
</dbReference>
<dbReference type="InterPro" id="IPR038765">
    <property type="entry name" value="Papain-like_cys_pep_sf"/>
</dbReference>
<comment type="caution">
    <text evidence="4">The sequence shown here is derived from an EMBL/GenBank/DDBJ whole genome shotgun (WGS) entry which is preliminary data.</text>
</comment>
<dbReference type="Pfam" id="PF00443">
    <property type="entry name" value="UCH"/>
    <property type="match status" value="1"/>
</dbReference>
<evidence type="ECO:0000313" key="5">
    <source>
        <dbReference type="Proteomes" id="UP000789901"/>
    </source>
</evidence>
<dbReference type="SUPFAM" id="SSF49599">
    <property type="entry name" value="TRAF domain-like"/>
    <property type="match status" value="1"/>
</dbReference>
<dbReference type="InterPro" id="IPR001394">
    <property type="entry name" value="Peptidase_C19_UCH"/>
</dbReference>
<dbReference type="SUPFAM" id="SSF54001">
    <property type="entry name" value="Cysteine proteinases"/>
    <property type="match status" value="1"/>
</dbReference>